<dbReference type="AlphaFoldDB" id="D8LDN3"/>
<dbReference type="EMBL" id="FN649758">
    <property type="protein sequence ID" value="CBN78440.1"/>
    <property type="molecule type" value="Genomic_DNA"/>
</dbReference>
<dbReference type="PANTHER" id="PTHR43327:SF9">
    <property type="entry name" value="BAND 7 DOMAIN-CONTAINING PROTEIN"/>
    <property type="match status" value="1"/>
</dbReference>
<dbReference type="InterPro" id="IPR001107">
    <property type="entry name" value="Band_7"/>
</dbReference>
<proteinExistence type="predicted"/>
<organism evidence="3 4">
    <name type="scientific">Ectocarpus siliculosus</name>
    <name type="common">Brown alga</name>
    <name type="synonym">Conferva siliculosa</name>
    <dbReference type="NCBI Taxonomy" id="2880"/>
    <lineage>
        <taxon>Eukaryota</taxon>
        <taxon>Sar</taxon>
        <taxon>Stramenopiles</taxon>
        <taxon>Ochrophyta</taxon>
        <taxon>PX clade</taxon>
        <taxon>Phaeophyceae</taxon>
        <taxon>Ectocarpales</taxon>
        <taxon>Ectocarpaceae</taxon>
        <taxon>Ectocarpus</taxon>
    </lineage>
</organism>
<dbReference type="PANTHER" id="PTHR43327">
    <property type="entry name" value="STOMATIN-LIKE PROTEIN 2, MITOCHONDRIAL"/>
    <property type="match status" value="1"/>
</dbReference>
<dbReference type="OMA" id="CLVFRIM"/>
<dbReference type="Proteomes" id="UP000002630">
    <property type="component" value="Linkage Group LG33"/>
</dbReference>
<keyword evidence="1" id="KW-0175">Coiled coil</keyword>
<reference evidence="3 4" key="1">
    <citation type="journal article" date="2010" name="Nature">
        <title>The Ectocarpus genome and the independent evolution of multicellularity in brown algae.</title>
        <authorList>
            <person name="Cock J.M."/>
            <person name="Sterck L."/>
            <person name="Rouze P."/>
            <person name="Scornet D."/>
            <person name="Allen A.E."/>
            <person name="Amoutzias G."/>
            <person name="Anthouard V."/>
            <person name="Artiguenave F."/>
            <person name="Aury J.M."/>
            <person name="Badger J.H."/>
            <person name="Beszteri B."/>
            <person name="Billiau K."/>
            <person name="Bonnet E."/>
            <person name="Bothwell J.H."/>
            <person name="Bowler C."/>
            <person name="Boyen C."/>
            <person name="Brownlee C."/>
            <person name="Carrano C.J."/>
            <person name="Charrier B."/>
            <person name="Cho G.Y."/>
            <person name="Coelho S.M."/>
            <person name="Collen J."/>
            <person name="Corre E."/>
            <person name="Da Silva C."/>
            <person name="Delage L."/>
            <person name="Delaroque N."/>
            <person name="Dittami S.M."/>
            <person name="Doulbeau S."/>
            <person name="Elias M."/>
            <person name="Farnham G."/>
            <person name="Gachon C.M."/>
            <person name="Gschloessl B."/>
            <person name="Heesch S."/>
            <person name="Jabbari K."/>
            <person name="Jubin C."/>
            <person name="Kawai H."/>
            <person name="Kimura K."/>
            <person name="Kloareg B."/>
            <person name="Kupper F.C."/>
            <person name="Lang D."/>
            <person name="Le Bail A."/>
            <person name="Leblanc C."/>
            <person name="Lerouge P."/>
            <person name="Lohr M."/>
            <person name="Lopez P.J."/>
            <person name="Martens C."/>
            <person name="Maumus F."/>
            <person name="Michel G."/>
            <person name="Miranda-Saavedra D."/>
            <person name="Morales J."/>
            <person name="Moreau H."/>
            <person name="Motomura T."/>
            <person name="Nagasato C."/>
            <person name="Napoli C.A."/>
            <person name="Nelson D.R."/>
            <person name="Nyvall-Collen P."/>
            <person name="Peters A.F."/>
            <person name="Pommier C."/>
            <person name="Potin P."/>
            <person name="Poulain J."/>
            <person name="Quesneville H."/>
            <person name="Read B."/>
            <person name="Rensing S.A."/>
            <person name="Ritter A."/>
            <person name="Rousvoal S."/>
            <person name="Samanta M."/>
            <person name="Samson G."/>
            <person name="Schroeder D.C."/>
            <person name="Segurens B."/>
            <person name="Strittmatter M."/>
            <person name="Tonon T."/>
            <person name="Tregear J.W."/>
            <person name="Valentin K."/>
            <person name="von Dassow P."/>
            <person name="Yamagishi T."/>
            <person name="Van de Peer Y."/>
            <person name="Wincker P."/>
        </authorList>
    </citation>
    <scope>NUCLEOTIDE SEQUENCE [LARGE SCALE GENOMIC DNA]</scope>
    <source>
        <strain evidence="4">Ec32 / CCAP1310/4</strain>
    </source>
</reference>
<keyword evidence="4" id="KW-1185">Reference proteome</keyword>
<evidence type="ECO:0000256" key="1">
    <source>
        <dbReference type="SAM" id="Coils"/>
    </source>
</evidence>
<dbReference type="EMBL" id="FN647885">
    <property type="protein sequence ID" value="CBN78440.1"/>
    <property type="molecule type" value="Genomic_DNA"/>
</dbReference>
<dbReference type="Pfam" id="PF01145">
    <property type="entry name" value="Band_7"/>
    <property type="match status" value="1"/>
</dbReference>
<gene>
    <name evidence="3" type="ORF">Esi_0121_0019</name>
</gene>
<feature type="coiled-coil region" evidence="1">
    <location>
        <begin position="301"/>
        <end position="340"/>
    </location>
</feature>
<accession>D8LDN3</accession>
<protein>
    <recommendedName>
        <fullName evidence="2">Band 7 domain-containing protein</fullName>
    </recommendedName>
</protein>
<dbReference type="eggNOG" id="ENOG502RY9Y">
    <property type="taxonomic scope" value="Eukaryota"/>
</dbReference>
<name>D8LDN3_ECTSI</name>
<evidence type="ECO:0000313" key="3">
    <source>
        <dbReference type="EMBL" id="CBN78440.1"/>
    </source>
</evidence>
<dbReference type="InParanoid" id="D8LDN3"/>
<evidence type="ECO:0000313" key="4">
    <source>
        <dbReference type="Proteomes" id="UP000002630"/>
    </source>
</evidence>
<dbReference type="Gene3D" id="3.30.479.30">
    <property type="entry name" value="Band 7 domain"/>
    <property type="match status" value="1"/>
</dbReference>
<evidence type="ECO:0000259" key="2">
    <source>
        <dbReference type="Pfam" id="PF01145"/>
    </source>
</evidence>
<dbReference type="InterPro" id="IPR050710">
    <property type="entry name" value="Band7/mec-2_domain"/>
</dbReference>
<feature type="domain" description="Band 7" evidence="2">
    <location>
        <begin position="40"/>
        <end position="269"/>
    </location>
</feature>
<sequence length="508" mass="55481">MAMSLSSLRIPSVSHATDAFGEEKGLLICRPDRSCAPFFTIPEGCYALVTDAGADIDYSDGQAVWPAGFHMGLPWRLKVSNLVTKQNVVFDMPVKGCITRDNVTVEIDVAIVFRIMGDTTKNEDPSLVRKFVHEVGARGLEQQLRGAQEEEVRALARTMKHTEVYGLRNKGTREAIKGTLASMEAGEEEAHGLHATPMGTPQPDEAATLEGQYDEQDASNAVASSTKGSDHCLKMKDSLNRQFQPQGVMVTAVIIKNVALPPNIAEQMTGKTLVISSVAEQKMNQQYDMQQIVYDQEVDTLNQAHAEQREEEKQNSEQKMNEVQIRLGKLKAEAKKTEMHIGEADSVAVRQIEADVALQASRLKNSQDAAVTEMRAKSQRTAAKLRAETGAFVTEKASEASLEVTKNNADATAILAEAEGICAPMLEAMKTYTTDNKRVEVMKSLSDNPDLVISSSSNEDVNAMMMCDAVLTNTEPGKPLNRSQVLAELVMLQKGSRVYMGHDMATAA</sequence>
<dbReference type="OrthoDB" id="157027at2759"/>
<dbReference type="InterPro" id="IPR036013">
    <property type="entry name" value="Band_7/SPFH_dom_sf"/>
</dbReference>
<dbReference type="SUPFAM" id="SSF117892">
    <property type="entry name" value="Band 7/SPFH domain"/>
    <property type="match status" value="1"/>
</dbReference>